<sequence length="823" mass="91837">MLWLSQEDSQAATEPVKTQSIQNSTNKFGQQVTGEKTSTNTVEDQSQNNFNQNDHGNYANLDNAKLDDQGQLSASGWHATNEAQNRPYHYIIAYDQSNNREISRQNITDREASRADVQKAHNVYGADKSGFNVKFDLSKSLANTSSVQLVSRYTSDPDGNNNSVDYWFAPITIDKNNYANLDYAGVKDGQLELSGWHATNIAANKTYHYVIILDRTTGKEVTRQLVRDVKRPDVAKVYPSIDGADQSGFDVEFNAGLFNFNHQLQVLSRYSGVRDGNQDYVDYYFAPITNGNFTNQGNLDNFNLSDKQLVVTGWHANDITNFESNHFIILYDNTANKQVGVIKPTSIKRPDVAKAFPGIHTAGYSGFNGTFDLSLINLKGGHSYSVVSRYSTSDQDNGGNGQYTDYWFTPQVLNQHASYIDGMTMTNKGLSVHGWMASDYQLDHPYAYVFVMNNGREVARQRVQLTQRSDVAKAYPQIFNSGVSGFNTLIKLNPALVNGNLQILLRFSSDQNGNGSYDDQYSKTYSTNVGSFDKVQVTGNGIYVSGWHASNESANRPYQWLIFLDQNGHELYRQQVLDINRSRADVNRVYPYIINSGKSGYQLGFNLPANMQHKVVRIIDRLTDDKAGNGHYVDFYSGNVSINSGAQTVGNKTTYYGPMGNVVGVFNNAEVISQLPELPTGCEMTAVTMMLRYAGVNINKFQVAAETPRSSNGDYGFVGNPYSASGWWVFPTGIAPVVQRHLGHSDILTGTSLQNIQQHLANGHLVVVWMANMNGFINHAITLTGYNANGFNYNNPWTGRKESMSYGEFYSHWNADRQRALSY</sequence>
<dbReference type="Gene3D" id="3.90.70.10">
    <property type="entry name" value="Cysteine proteinases"/>
    <property type="match status" value="1"/>
</dbReference>
<dbReference type="PANTHER" id="PTHR37806:SF1">
    <property type="entry name" value="PEPTIDASE C39-LIKE DOMAIN-CONTAINING PROTEIN"/>
    <property type="match status" value="1"/>
</dbReference>
<organism evidence="3 4">
    <name type="scientific">Limosilactobacillus fastidiosus</name>
    <dbReference type="NCBI Taxonomy" id="2759855"/>
    <lineage>
        <taxon>Bacteria</taxon>
        <taxon>Bacillati</taxon>
        <taxon>Bacillota</taxon>
        <taxon>Bacilli</taxon>
        <taxon>Lactobacillales</taxon>
        <taxon>Lactobacillaceae</taxon>
        <taxon>Limosilactobacillus</taxon>
    </lineage>
</organism>
<dbReference type="InterPro" id="IPR039564">
    <property type="entry name" value="Peptidase_C39-like"/>
</dbReference>
<comment type="caution">
    <text evidence="3">The sequence shown here is derived from an EMBL/GenBank/DDBJ whole genome shotgun (WGS) entry which is preliminary data.</text>
</comment>
<gene>
    <name evidence="3" type="ORF">H5R64_05025</name>
</gene>
<evidence type="ECO:0000259" key="2">
    <source>
        <dbReference type="Pfam" id="PF13529"/>
    </source>
</evidence>
<evidence type="ECO:0000313" key="4">
    <source>
        <dbReference type="Proteomes" id="UP000544052"/>
    </source>
</evidence>
<protein>
    <submittedName>
        <fullName evidence="3">C39 family peptidase</fullName>
    </submittedName>
</protein>
<keyword evidence="4" id="KW-1185">Reference proteome</keyword>
<reference evidence="3 4" key="1">
    <citation type="submission" date="2020-07" db="EMBL/GenBank/DDBJ databases">
        <title>Description of Limosilactobacillus balticus sp. nov., Limosilactobacillus agrestis sp. nov., Limosilactobacillus albertensis sp. nov., Limosilactobacillus rudii sp. nov., Limosilactobacillus fastidiosus sp. nov., five novel Limosilactobacillus species isolated from the vertebrate gastrointestinal tract, and proposal of 6 subspecies of Limosilactobacillus reuteri adapted to the gastrointestinal tract of specific vertebrate hosts.</title>
        <authorList>
            <person name="Li F."/>
            <person name="Cheng C."/>
            <person name="Zheng J."/>
            <person name="Quevedo R.M."/>
            <person name="Li J."/>
            <person name="Roos S."/>
            <person name="Gaenzle M.G."/>
            <person name="Walter J."/>
        </authorList>
    </citation>
    <scope>NUCLEOTIDE SEQUENCE [LARGE SCALE GENOMIC DNA]</scope>
    <source>
        <strain evidence="3 4">WF-MO7-1</strain>
    </source>
</reference>
<proteinExistence type="predicted"/>
<dbReference type="Proteomes" id="UP000544052">
    <property type="component" value="Unassembled WGS sequence"/>
</dbReference>
<dbReference type="EMBL" id="JACIUZ010000034">
    <property type="protein sequence ID" value="MBB1063142.1"/>
    <property type="molecule type" value="Genomic_DNA"/>
</dbReference>
<feature type="domain" description="Peptidase C39-like" evidence="2">
    <location>
        <begin position="670"/>
        <end position="797"/>
    </location>
</feature>
<dbReference type="Pfam" id="PF13529">
    <property type="entry name" value="Peptidase_C39_2"/>
    <property type="match status" value="1"/>
</dbReference>
<feature type="compositionally biased region" description="Polar residues" evidence="1">
    <location>
        <begin position="1"/>
        <end position="55"/>
    </location>
</feature>
<evidence type="ECO:0000256" key="1">
    <source>
        <dbReference type="SAM" id="MobiDB-lite"/>
    </source>
</evidence>
<feature type="region of interest" description="Disordered" evidence="1">
    <location>
        <begin position="1"/>
        <end position="63"/>
    </location>
</feature>
<accession>A0ABR6E7H7</accession>
<evidence type="ECO:0000313" key="3">
    <source>
        <dbReference type="EMBL" id="MBB1063142.1"/>
    </source>
</evidence>
<name>A0ABR6E7H7_9LACO</name>
<dbReference type="PANTHER" id="PTHR37806">
    <property type="entry name" value="LMO0724 PROTEIN"/>
    <property type="match status" value="1"/>
</dbReference>